<name>A0AAD7ATV5_9AGAR</name>
<dbReference type="PROSITE" id="PS50192">
    <property type="entry name" value="T_SNARE"/>
    <property type="match status" value="1"/>
</dbReference>
<feature type="coiled-coil region" evidence="2">
    <location>
        <begin position="77"/>
        <end position="133"/>
    </location>
</feature>
<sequence>MPLFKRSANQLHIPPIESTSQTNTFSARDEYSRSRGVGDVYARGGLNPNQLDQDRNELFSGYDPAKSGSGRFFEGDNIDEEEDVEAIKRTIASKKQESVKSTQSSIRLAREAVETGNKALKKLEEQSERLGNTELHLDRAKGHSARADDKTEELRKLNRSIFIPAVTFNNDAKHDAREAKVQRRYEEKRAQREKMVDAPMSSSETMLSGGRRIRSTTDRSRFQFEANASDDEMEDALENNLDEIQGLVHELRGVTMAMNAELKRQDGMISVLDEKTVNLDQDLTHNTVKLHRAGGR</sequence>
<dbReference type="GO" id="GO:0006906">
    <property type="term" value="P:vesicle fusion"/>
    <property type="evidence" value="ECO:0007669"/>
    <property type="project" value="TreeGrafter"/>
</dbReference>
<keyword evidence="2" id="KW-0175">Coiled coil</keyword>
<dbReference type="GO" id="GO:0019905">
    <property type="term" value="F:syntaxin binding"/>
    <property type="evidence" value="ECO:0007669"/>
    <property type="project" value="TreeGrafter"/>
</dbReference>
<protein>
    <submittedName>
        <fullName evidence="5">Synaptosome-associated proteinsynaptosomal-associated protein 25</fullName>
    </submittedName>
</protein>
<organism evidence="5 6">
    <name type="scientific">Mycena albidolilacea</name>
    <dbReference type="NCBI Taxonomy" id="1033008"/>
    <lineage>
        <taxon>Eukaryota</taxon>
        <taxon>Fungi</taxon>
        <taxon>Dikarya</taxon>
        <taxon>Basidiomycota</taxon>
        <taxon>Agaricomycotina</taxon>
        <taxon>Agaricomycetes</taxon>
        <taxon>Agaricomycetidae</taxon>
        <taxon>Agaricales</taxon>
        <taxon>Marasmiineae</taxon>
        <taxon>Mycenaceae</taxon>
        <taxon>Mycena</taxon>
    </lineage>
</organism>
<feature type="compositionally biased region" description="Basic and acidic residues" evidence="3">
    <location>
        <begin position="175"/>
        <end position="196"/>
    </location>
</feature>
<dbReference type="SUPFAM" id="SSF58038">
    <property type="entry name" value="SNARE fusion complex"/>
    <property type="match status" value="2"/>
</dbReference>
<evidence type="ECO:0000256" key="2">
    <source>
        <dbReference type="SAM" id="Coils"/>
    </source>
</evidence>
<reference evidence="5" key="1">
    <citation type="submission" date="2023-03" db="EMBL/GenBank/DDBJ databases">
        <title>Massive genome expansion in bonnet fungi (Mycena s.s.) driven by repeated elements and novel gene families across ecological guilds.</title>
        <authorList>
            <consortium name="Lawrence Berkeley National Laboratory"/>
            <person name="Harder C.B."/>
            <person name="Miyauchi S."/>
            <person name="Viragh M."/>
            <person name="Kuo A."/>
            <person name="Thoen E."/>
            <person name="Andreopoulos B."/>
            <person name="Lu D."/>
            <person name="Skrede I."/>
            <person name="Drula E."/>
            <person name="Henrissat B."/>
            <person name="Morin E."/>
            <person name="Kohler A."/>
            <person name="Barry K."/>
            <person name="LaButti K."/>
            <person name="Morin E."/>
            <person name="Salamov A."/>
            <person name="Lipzen A."/>
            <person name="Mereny Z."/>
            <person name="Hegedus B."/>
            <person name="Baldrian P."/>
            <person name="Stursova M."/>
            <person name="Weitz H."/>
            <person name="Taylor A."/>
            <person name="Grigoriev I.V."/>
            <person name="Nagy L.G."/>
            <person name="Martin F."/>
            <person name="Kauserud H."/>
        </authorList>
    </citation>
    <scope>NUCLEOTIDE SEQUENCE</scope>
    <source>
        <strain evidence="5">CBHHK002</strain>
    </source>
</reference>
<dbReference type="Gene3D" id="1.20.5.110">
    <property type="match status" value="2"/>
</dbReference>
<dbReference type="Proteomes" id="UP001218218">
    <property type="component" value="Unassembled WGS sequence"/>
</dbReference>
<dbReference type="CDD" id="cd15886">
    <property type="entry name" value="SNARE_SEC9N"/>
    <property type="match status" value="1"/>
</dbReference>
<dbReference type="GO" id="GO:0031201">
    <property type="term" value="C:SNARE complex"/>
    <property type="evidence" value="ECO:0007669"/>
    <property type="project" value="TreeGrafter"/>
</dbReference>
<dbReference type="GO" id="GO:0005886">
    <property type="term" value="C:plasma membrane"/>
    <property type="evidence" value="ECO:0007669"/>
    <property type="project" value="TreeGrafter"/>
</dbReference>
<accession>A0AAD7ATV5</accession>
<dbReference type="SMART" id="SM00397">
    <property type="entry name" value="t_SNARE"/>
    <property type="match status" value="2"/>
</dbReference>
<comment type="similarity">
    <text evidence="1">Belongs to the SNAP-25 family.</text>
</comment>
<evidence type="ECO:0000259" key="4">
    <source>
        <dbReference type="PROSITE" id="PS50192"/>
    </source>
</evidence>
<evidence type="ECO:0000313" key="6">
    <source>
        <dbReference type="Proteomes" id="UP001218218"/>
    </source>
</evidence>
<proteinExistence type="inferred from homology"/>
<evidence type="ECO:0000256" key="1">
    <source>
        <dbReference type="ARBA" id="ARBA00009480"/>
    </source>
</evidence>
<feature type="region of interest" description="Disordered" evidence="3">
    <location>
        <begin position="175"/>
        <end position="213"/>
    </location>
</feature>
<dbReference type="PANTHER" id="PTHR19305:SF9">
    <property type="entry name" value="SYNAPTOSOMAL-ASSOCIATED PROTEIN 29"/>
    <property type="match status" value="1"/>
</dbReference>
<evidence type="ECO:0000256" key="3">
    <source>
        <dbReference type="SAM" id="MobiDB-lite"/>
    </source>
</evidence>
<dbReference type="InterPro" id="IPR000727">
    <property type="entry name" value="T_SNARE_dom"/>
</dbReference>
<dbReference type="GO" id="GO:0006887">
    <property type="term" value="P:exocytosis"/>
    <property type="evidence" value="ECO:0007669"/>
    <property type="project" value="TreeGrafter"/>
</dbReference>
<evidence type="ECO:0000313" key="5">
    <source>
        <dbReference type="EMBL" id="KAJ7367910.1"/>
    </source>
</evidence>
<feature type="domain" description="T-SNARE coiled-coil homology" evidence="4">
    <location>
        <begin position="231"/>
        <end position="293"/>
    </location>
</feature>
<dbReference type="EMBL" id="JARIHO010000001">
    <property type="protein sequence ID" value="KAJ7367910.1"/>
    <property type="molecule type" value="Genomic_DNA"/>
</dbReference>
<dbReference type="GO" id="GO:0005484">
    <property type="term" value="F:SNAP receptor activity"/>
    <property type="evidence" value="ECO:0007669"/>
    <property type="project" value="TreeGrafter"/>
</dbReference>
<comment type="caution">
    <text evidence="5">The sequence shown here is derived from an EMBL/GenBank/DDBJ whole genome shotgun (WGS) entry which is preliminary data.</text>
</comment>
<keyword evidence="6" id="KW-1185">Reference proteome</keyword>
<dbReference type="PANTHER" id="PTHR19305">
    <property type="entry name" value="SYNAPTOSOMAL ASSOCIATED PROTEIN"/>
    <property type="match status" value="1"/>
</dbReference>
<dbReference type="AlphaFoldDB" id="A0AAD7ATV5"/>
<gene>
    <name evidence="5" type="ORF">DFH08DRAFT_8769</name>
</gene>